<gene>
    <name evidence="1" type="ORF">A7985_24110</name>
</gene>
<dbReference type="Proteomes" id="UP000093366">
    <property type="component" value="Unassembled WGS sequence"/>
</dbReference>
<sequence>MATSRTIQFELYTHCDPMFPTGSASAIDEIKFDTQGTELVIDCLLPNDAAVGNIIQATATHELQRDVSFSGSYTLKESDINAGCIELILQGHGDAGMYMTQLSLTGLTGGVKNVVDAQVELEHPILDLDSNEKVSYKENSPVKTILSKLREWKSDLLMA</sequence>
<comment type="caution">
    <text evidence="1">The sequence shown here is derived from an EMBL/GenBank/DDBJ whole genome shotgun (WGS) entry which is preliminary data.</text>
</comment>
<dbReference type="OrthoDB" id="6308650at2"/>
<dbReference type="AlphaFoldDB" id="A0A1C0TJE8"/>
<reference evidence="2" key="1">
    <citation type="submission" date="2016-07" db="EMBL/GenBank/DDBJ databases">
        <authorList>
            <person name="Florea S."/>
            <person name="Webb J.S."/>
            <person name="Jaromczyk J."/>
            <person name="Schardl C.L."/>
        </authorList>
    </citation>
    <scope>NUCLEOTIDE SEQUENCE [LARGE SCALE GENOMIC DNA]</scope>
    <source>
        <strain evidence="2">IPB1</strain>
    </source>
</reference>
<evidence type="ECO:0000313" key="1">
    <source>
        <dbReference type="EMBL" id="OCQ18296.1"/>
    </source>
</evidence>
<organism evidence="1 2">
    <name type="scientific">Pseudoalteromonas luteoviolacea</name>
    <dbReference type="NCBI Taxonomy" id="43657"/>
    <lineage>
        <taxon>Bacteria</taxon>
        <taxon>Pseudomonadati</taxon>
        <taxon>Pseudomonadota</taxon>
        <taxon>Gammaproteobacteria</taxon>
        <taxon>Alteromonadales</taxon>
        <taxon>Pseudoalteromonadaceae</taxon>
        <taxon>Pseudoalteromonas</taxon>
    </lineage>
</organism>
<evidence type="ECO:0000313" key="2">
    <source>
        <dbReference type="Proteomes" id="UP000093366"/>
    </source>
</evidence>
<dbReference type="EMBL" id="MAUJ01000017">
    <property type="protein sequence ID" value="OCQ18296.1"/>
    <property type="molecule type" value="Genomic_DNA"/>
</dbReference>
<accession>A0A1C0TJE8</accession>
<dbReference type="RefSeq" id="WP_065792956.1">
    <property type="nucleotide sequence ID" value="NZ_MAUJ01000017.1"/>
</dbReference>
<protein>
    <submittedName>
        <fullName evidence="1">Uncharacterized protein</fullName>
    </submittedName>
</protein>
<name>A0A1C0TJE8_9GAMM</name>
<proteinExistence type="predicted"/>